<keyword evidence="5" id="KW-1185">Reference proteome</keyword>
<evidence type="ECO:0000256" key="2">
    <source>
        <dbReference type="ARBA" id="ARBA00022801"/>
    </source>
</evidence>
<dbReference type="PANTHER" id="PTHR45953:SF1">
    <property type="entry name" value="IDURONATE 2-SULFATASE"/>
    <property type="match status" value="1"/>
</dbReference>
<dbReference type="GO" id="GO:0046872">
    <property type="term" value="F:metal ion binding"/>
    <property type="evidence" value="ECO:0007669"/>
    <property type="project" value="UniProtKB-KW"/>
</dbReference>
<dbReference type="Gene3D" id="3.40.720.10">
    <property type="entry name" value="Alkaline Phosphatase, subunit A"/>
    <property type="match status" value="1"/>
</dbReference>
<gene>
    <name evidence="4" type="ORF">MM59RIKEN_16300</name>
</gene>
<dbReference type="KEGG" id="pfaa:MM59RIKEN_16300"/>
<evidence type="ECO:0000259" key="3">
    <source>
        <dbReference type="Pfam" id="PF00884"/>
    </source>
</evidence>
<dbReference type="AlphaFoldDB" id="A0A810QF87"/>
<dbReference type="SUPFAM" id="SSF53649">
    <property type="entry name" value="Alkaline phosphatase-like"/>
    <property type="match status" value="1"/>
</dbReference>
<dbReference type="InterPro" id="IPR000917">
    <property type="entry name" value="Sulfatase_N"/>
</dbReference>
<dbReference type="Proteomes" id="UP000679848">
    <property type="component" value="Chromosome"/>
</dbReference>
<dbReference type="InterPro" id="IPR017850">
    <property type="entry name" value="Alkaline_phosphatase_core_sf"/>
</dbReference>
<evidence type="ECO:0000256" key="1">
    <source>
        <dbReference type="ARBA" id="ARBA00022723"/>
    </source>
</evidence>
<proteinExistence type="predicted"/>
<reference evidence="4" key="1">
    <citation type="submission" date="2020-09" db="EMBL/GenBank/DDBJ databases">
        <title>New species isolated from human feces.</title>
        <authorList>
            <person name="Kitahara M."/>
            <person name="Shigeno Y."/>
            <person name="Shime M."/>
            <person name="Matsumoto Y."/>
            <person name="Nakamura S."/>
            <person name="Motooka D."/>
            <person name="Fukuoka S."/>
            <person name="Nishikawa H."/>
            <person name="Benno Y."/>
        </authorList>
    </citation>
    <scope>NUCLEOTIDE SEQUENCE</scope>
    <source>
        <strain evidence="4">MM59</strain>
    </source>
</reference>
<dbReference type="PANTHER" id="PTHR45953">
    <property type="entry name" value="IDURONATE 2-SULFATASE"/>
    <property type="match status" value="1"/>
</dbReference>
<evidence type="ECO:0000313" key="4">
    <source>
        <dbReference type="EMBL" id="BCK84311.1"/>
    </source>
</evidence>
<dbReference type="CDD" id="cd16155">
    <property type="entry name" value="sulfatase_like"/>
    <property type="match status" value="1"/>
</dbReference>
<sequence>MSDKKQKKAPNILFLLTDDQRYGTIGALGNPEIQTPNMDRLVRNGTAFLQAHIPGGTASAVCMPSRAMINSGRTLFHLEESGRNIPPHDITLGQCFLNGGYHCVEIGKWHNGVESFSRSFDDGKHIFFGGMWDHWNVPVNDFKPDGAYNQEIHFTPNFSASSDAVLVRAEKIHAGVHSTDLFSGAAVEYLRGYSDEKPFFMYLSFLAPHDPRTMPEQFRSMYDPEKITLPPNYLEMPVVNCGWSNKGRDENTEAYPRRPEAIRQHIADYYAMISHIDWCIGHILDVLEERGILDDTIIVLTGDNGLAVGQHGLMGKQNIYEHSVRVPLVLCGPGIPKGETREQYVYLLDIYPTLCQLCGLEVPASVEGISFAPTFSDPDYVTRPELYLAFQSRIRGVMDGRYKLVEYRTEDLKLTQLFDLEQDPWERNNFYDIPGYEDITSRLRSRLFALRDAWDDESTLFGRQFWEQWRRYDEAALHGVPKPKGANMANQIKDWGTDSK</sequence>
<dbReference type="RefSeq" id="WP_213543095.1">
    <property type="nucleotide sequence ID" value="NZ_AP023420.1"/>
</dbReference>
<keyword evidence="2" id="KW-0378">Hydrolase</keyword>
<name>A0A810QF87_9FIRM</name>
<dbReference type="GO" id="GO:0008484">
    <property type="term" value="F:sulfuric ester hydrolase activity"/>
    <property type="evidence" value="ECO:0007669"/>
    <property type="project" value="TreeGrafter"/>
</dbReference>
<protein>
    <submittedName>
        <fullName evidence="4">Arylsulfatase A family protein</fullName>
    </submittedName>
</protein>
<evidence type="ECO:0000313" key="5">
    <source>
        <dbReference type="Proteomes" id="UP000679848"/>
    </source>
</evidence>
<dbReference type="GO" id="GO:0005737">
    <property type="term" value="C:cytoplasm"/>
    <property type="evidence" value="ECO:0007669"/>
    <property type="project" value="TreeGrafter"/>
</dbReference>
<keyword evidence="1" id="KW-0479">Metal-binding</keyword>
<dbReference type="EMBL" id="AP023420">
    <property type="protein sequence ID" value="BCK84311.1"/>
    <property type="molecule type" value="Genomic_DNA"/>
</dbReference>
<organism evidence="4 5">
    <name type="scientific">Pusillibacter faecalis</name>
    <dbReference type="NCBI Taxonomy" id="2714358"/>
    <lineage>
        <taxon>Bacteria</taxon>
        <taxon>Bacillati</taxon>
        <taxon>Bacillota</taxon>
        <taxon>Clostridia</taxon>
        <taxon>Eubacteriales</taxon>
        <taxon>Oscillospiraceae</taxon>
        <taxon>Pusillibacter</taxon>
    </lineage>
</organism>
<accession>A0A810QF87</accession>
<feature type="domain" description="Sulfatase N-terminal" evidence="3">
    <location>
        <begin position="10"/>
        <end position="359"/>
    </location>
</feature>
<dbReference type="Pfam" id="PF00884">
    <property type="entry name" value="Sulfatase"/>
    <property type="match status" value="1"/>
</dbReference>